<comment type="cofactor">
    <cofactor evidence="1 5">
        <name>pyridoxal 5'-phosphate</name>
        <dbReference type="ChEBI" id="CHEBI:597326"/>
    </cofactor>
</comment>
<dbReference type="PANTHER" id="PTHR11808:SF90">
    <property type="entry name" value="CYSTATHIONINE GAMMA-SYNTHASE"/>
    <property type="match status" value="1"/>
</dbReference>
<dbReference type="Gene3D" id="3.90.1150.10">
    <property type="entry name" value="Aspartate Aminotransferase, domain 1"/>
    <property type="match status" value="2"/>
</dbReference>
<dbReference type="OrthoDB" id="9780685at2"/>
<evidence type="ECO:0000313" key="6">
    <source>
        <dbReference type="EMBL" id="PSL41452.1"/>
    </source>
</evidence>
<sequence length="373" mass="41007">MGKQSIETQLVQLGNRSDAATGAVNPPIYLSTAYEHQGLGKSTGYDYTRTKNPTRTILEEGIAKLEGGDAGFACSSGMAAIQLILSLFRPGDELLVPKDVYGGTYRLLGHFSEAYNIGTTYADFEDPAVTEQVIGSNTRALFIETPTNPLMQEIDIAAYAELAKKHNLLFIVDNTFLTPYLQQPLYLGADIVIHSATKYIGGHNDVLAGLVVAKGEAICAKLNVMHNAAGAVLSPFDSWLLVRGLKTLPLRMRQHEENAKKIAAFLENEPVITDVFYPGKGGMVSFRLKEAEWVDLFLTNLSLITFAESLGGVESFITYPATQTHAEIPYEERVERGICDRLLRFSVGIEEVEDLFADLKQAFSKFEKEALQL</sequence>
<dbReference type="EMBL" id="PYAT01000002">
    <property type="protein sequence ID" value="PSL41452.1"/>
    <property type="molecule type" value="Genomic_DNA"/>
</dbReference>
<accession>A0A2P8H5F3</accession>
<reference evidence="6 7" key="1">
    <citation type="submission" date="2018-03" db="EMBL/GenBank/DDBJ databases">
        <title>Genomic Encyclopedia of Type Strains, Phase III (KMG-III): the genomes of soil and plant-associated and newly described type strains.</title>
        <authorList>
            <person name="Whitman W."/>
        </authorList>
    </citation>
    <scope>NUCLEOTIDE SEQUENCE [LARGE SCALE GENOMIC DNA]</scope>
    <source>
        <strain evidence="6 7">CGMCC 1.12259</strain>
    </source>
</reference>
<dbReference type="Gene3D" id="3.40.640.10">
    <property type="entry name" value="Type I PLP-dependent aspartate aminotransferase-like (Major domain)"/>
    <property type="match status" value="1"/>
</dbReference>
<dbReference type="AlphaFoldDB" id="A0A2P8H5F3"/>
<dbReference type="InterPro" id="IPR000277">
    <property type="entry name" value="Cys/Met-Metab_PyrdxlP-dep_enz"/>
</dbReference>
<feature type="modified residue" description="N6-(pyridoxal phosphate)lysine" evidence="4">
    <location>
        <position position="198"/>
    </location>
</feature>
<dbReference type="PROSITE" id="PS00868">
    <property type="entry name" value="CYS_MET_METAB_PP"/>
    <property type="match status" value="1"/>
</dbReference>
<dbReference type="FunFam" id="3.40.640.10:FF:000009">
    <property type="entry name" value="Cystathionine gamma-synthase homolog"/>
    <property type="match status" value="1"/>
</dbReference>
<dbReference type="InterPro" id="IPR015421">
    <property type="entry name" value="PyrdxlP-dep_Trfase_major"/>
</dbReference>
<keyword evidence="3 4" id="KW-0663">Pyridoxal phosphate</keyword>
<dbReference type="GO" id="GO:0016846">
    <property type="term" value="F:carbon-sulfur lyase activity"/>
    <property type="evidence" value="ECO:0007669"/>
    <property type="project" value="TreeGrafter"/>
</dbReference>
<organism evidence="6 7">
    <name type="scientific">Planomicrobium soli</name>
    <dbReference type="NCBI Taxonomy" id="1176648"/>
    <lineage>
        <taxon>Bacteria</taxon>
        <taxon>Bacillati</taxon>
        <taxon>Bacillota</taxon>
        <taxon>Bacilli</taxon>
        <taxon>Bacillales</taxon>
        <taxon>Caryophanaceae</taxon>
        <taxon>Planomicrobium</taxon>
    </lineage>
</organism>
<proteinExistence type="inferred from homology"/>
<evidence type="ECO:0000256" key="2">
    <source>
        <dbReference type="ARBA" id="ARBA00009077"/>
    </source>
</evidence>
<keyword evidence="7" id="KW-1185">Reference proteome</keyword>
<dbReference type="PANTHER" id="PTHR11808">
    <property type="entry name" value="TRANS-SULFURATION ENZYME FAMILY MEMBER"/>
    <property type="match status" value="1"/>
</dbReference>
<dbReference type="SUPFAM" id="SSF53383">
    <property type="entry name" value="PLP-dependent transferases"/>
    <property type="match status" value="1"/>
</dbReference>
<gene>
    <name evidence="6" type="ORF">B0H99_102135</name>
</gene>
<dbReference type="GO" id="GO:0005737">
    <property type="term" value="C:cytoplasm"/>
    <property type="evidence" value="ECO:0007669"/>
    <property type="project" value="TreeGrafter"/>
</dbReference>
<dbReference type="GO" id="GO:0019346">
    <property type="term" value="P:transsulfuration"/>
    <property type="evidence" value="ECO:0007669"/>
    <property type="project" value="InterPro"/>
</dbReference>
<dbReference type="RefSeq" id="WP_106532146.1">
    <property type="nucleotide sequence ID" value="NZ_PYAT01000002.1"/>
</dbReference>
<dbReference type="NCBIfam" id="NF006095">
    <property type="entry name" value="PRK08247.1"/>
    <property type="match status" value="1"/>
</dbReference>
<protein>
    <submittedName>
        <fullName evidence="6">Cystathionine gamma-synthase</fullName>
    </submittedName>
</protein>
<name>A0A2P8H5F3_9BACL</name>
<evidence type="ECO:0000256" key="5">
    <source>
        <dbReference type="RuleBase" id="RU362118"/>
    </source>
</evidence>
<dbReference type="Proteomes" id="UP000242682">
    <property type="component" value="Unassembled WGS sequence"/>
</dbReference>
<dbReference type="Pfam" id="PF01053">
    <property type="entry name" value="Cys_Met_Meta_PP"/>
    <property type="match status" value="1"/>
</dbReference>
<evidence type="ECO:0000256" key="1">
    <source>
        <dbReference type="ARBA" id="ARBA00001933"/>
    </source>
</evidence>
<dbReference type="PIRSF" id="PIRSF001434">
    <property type="entry name" value="CGS"/>
    <property type="match status" value="1"/>
</dbReference>
<dbReference type="GO" id="GO:0030170">
    <property type="term" value="F:pyridoxal phosphate binding"/>
    <property type="evidence" value="ECO:0007669"/>
    <property type="project" value="InterPro"/>
</dbReference>
<dbReference type="InterPro" id="IPR054542">
    <property type="entry name" value="Cys_met_metab_PP"/>
</dbReference>
<dbReference type="InterPro" id="IPR015422">
    <property type="entry name" value="PyrdxlP-dep_Trfase_small"/>
</dbReference>
<dbReference type="FunFam" id="3.90.1150.10:FF:000070">
    <property type="entry name" value="Putative cystathionine gamma-synthase"/>
    <property type="match status" value="1"/>
</dbReference>
<evidence type="ECO:0000313" key="7">
    <source>
        <dbReference type="Proteomes" id="UP000242682"/>
    </source>
</evidence>
<comment type="caution">
    <text evidence="6">The sequence shown here is derived from an EMBL/GenBank/DDBJ whole genome shotgun (WGS) entry which is preliminary data.</text>
</comment>
<evidence type="ECO:0000256" key="4">
    <source>
        <dbReference type="PIRSR" id="PIRSR001434-2"/>
    </source>
</evidence>
<comment type="similarity">
    <text evidence="2 5">Belongs to the trans-sulfuration enzymes family.</text>
</comment>
<dbReference type="CDD" id="cd00614">
    <property type="entry name" value="CGS_like"/>
    <property type="match status" value="1"/>
</dbReference>
<dbReference type="InterPro" id="IPR015424">
    <property type="entry name" value="PyrdxlP-dep_Trfase"/>
</dbReference>
<evidence type="ECO:0000256" key="3">
    <source>
        <dbReference type="ARBA" id="ARBA00022898"/>
    </source>
</evidence>